<feature type="domain" description="Helicase C-terminal" evidence="14">
    <location>
        <begin position="217"/>
        <end position="367"/>
    </location>
</feature>
<protein>
    <recommendedName>
        <fullName evidence="11">ATP-dependent DNA helicase RecQ</fullName>
        <ecNumber evidence="10">5.6.2.4</ecNumber>
    </recommendedName>
    <alternativeName>
        <fullName evidence="12">DNA 3'-5' helicase RecQ</fullName>
    </alternativeName>
</protein>
<evidence type="ECO:0000256" key="9">
    <source>
        <dbReference type="ARBA" id="ARBA00034617"/>
    </source>
</evidence>
<organism evidence="15 16">
    <name type="scientific">Chitinophaga pollutisoli</name>
    <dbReference type="NCBI Taxonomy" id="3133966"/>
    <lineage>
        <taxon>Bacteria</taxon>
        <taxon>Pseudomonadati</taxon>
        <taxon>Bacteroidota</taxon>
        <taxon>Chitinophagia</taxon>
        <taxon>Chitinophagales</taxon>
        <taxon>Chitinophagaceae</taxon>
        <taxon>Chitinophaga</taxon>
    </lineage>
</organism>
<dbReference type="Pfam" id="PF00270">
    <property type="entry name" value="DEAD"/>
    <property type="match status" value="1"/>
</dbReference>
<dbReference type="Proteomes" id="UP001485459">
    <property type="component" value="Chromosome"/>
</dbReference>
<gene>
    <name evidence="15" type="ORF">WJU16_15965</name>
</gene>
<evidence type="ECO:0000256" key="10">
    <source>
        <dbReference type="ARBA" id="ARBA00034808"/>
    </source>
</evidence>
<evidence type="ECO:0000256" key="8">
    <source>
        <dbReference type="ARBA" id="ARBA00023235"/>
    </source>
</evidence>
<feature type="domain" description="Helicase ATP-binding" evidence="13">
    <location>
        <begin position="25"/>
        <end position="193"/>
    </location>
</feature>
<evidence type="ECO:0000259" key="14">
    <source>
        <dbReference type="PROSITE" id="PS51194"/>
    </source>
</evidence>
<evidence type="ECO:0000256" key="3">
    <source>
        <dbReference type="ARBA" id="ARBA00022741"/>
    </source>
</evidence>
<evidence type="ECO:0000256" key="4">
    <source>
        <dbReference type="ARBA" id="ARBA00022801"/>
    </source>
</evidence>
<dbReference type="InterPro" id="IPR032284">
    <property type="entry name" value="RecQ_Zn-bd"/>
</dbReference>
<dbReference type="PROSITE" id="PS51192">
    <property type="entry name" value="HELICASE_ATP_BIND_1"/>
    <property type="match status" value="1"/>
</dbReference>
<reference evidence="16" key="1">
    <citation type="submission" date="2024-03" db="EMBL/GenBank/DDBJ databases">
        <title>Chitinophaga horti sp. nov., isolated from garden soil.</title>
        <authorList>
            <person name="Lee D.S."/>
            <person name="Han D.M."/>
            <person name="Baek J.H."/>
            <person name="Choi D.G."/>
            <person name="Jeon J.H."/>
            <person name="Jeon C.O."/>
        </authorList>
    </citation>
    <scope>NUCLEOTIDE SEQUENCE [LARGE SCALE GENOMIC DNA]</scope>
    <source>
        <strain evidence="16">GPA1</strain>
    </source>
</reference>
<dbReference type="CDD" id="cd17920">
    <property type="entry name" value="DEXHc_RecQ"/>
    <property type="match status" value="1"/>
</dbReference>
<dbReference type="InterPro" id="IPR011545">
    <property type="entry name" value="DEAD/DEAH_box_helicase_dom"/>
</dbReference>
<dbReference type="PROSITE" id="PS51194">
    <property type="entry name" value="HELICASE_CTER"/>
    <property type="match status" value="1"/>
</dbReference>
<evidence type="ECO:0000259" key="13">
    <source>
        <dbReference type="PROSITE" id="PS51192"/>
    </source>
</evidence>
<evidence type="ECO:0000256" key="1">
    <source>
        <dbReference type="ARBA" id="ARBA00005446"/>
    </source>
</evidence>
<keyword evidence="16" id="KW-1185">Reference proteome</keyword>
<comment type="catalytic activity">
    <reaction evidence="9">
        <text>Couples ATP hydrolysis with the unwinding of duplex DNA by translocating in the 3'-5' direction.</text>
        <dbReference type="EC" id="5.6.2.4"/>
    </reaction>
</comment>
<keyword evidence="2" id="KW-0479">Metal-binding</keyword>
<proteinExistence type="inferred from homology"/>
<dbReference type="InterPro" id="IPR004589">
    <property type="entry name" value="DNA_helicase_ATP-dep_RecQ"/>
</dbReference>
<evidence type="ECO:0000313" key="16">
    <source>
        <dbReference type="Proteomes" id="UP001485459"/>
    </source>
</evidence>
<accession>A0ABZ2YKQ7</accession>
<evidence type="ECO:0000256" key="11">
    <source>
        <dbReference type="ARBA" id="ARBA00044535"/>
    </source>
</evidence>
<dbReference type="SUPFAM" id="SSF52540">
    <property type="entry name" value="P-loop containing nucleoside triphosphate hydrolases"/>
    <property type="match status" value="1"/>
</dbReference>
<evidence type="ECO:0000256" key="7">
    <source>
        <dbReference type="ARBA" id="ARBA00023125"/>
    </source>
</evidence>
<keyword evidence="8" id="KW-0413">Isomerase</keyword>
<dbReference type="Gene3D" id="3.40.50.300">
    <property type="entry name" value="P-loop containing nucleotide triphosphate hydrolases"/>
    <property type="match status" value="2"/>
</dbReference>
<dbReference type="SMART" id="SM00490">
    <property type="entry name" value="HELICc"/>
    <property type="match status" value="1"/>
</dbReference>
<sequence>MSTAQSILHKYWGYHAFRPMQQEIVESVASGNDTLALLPTGGGKSICFQVPAMMKEGLCLVVTPLIALMKDQVENLNRRGIPAFAIYAGMMAKDVEKVLALAREGEIKFLYVSPERLQSRRFLWYCEVLPVTLIAVDEAHCISQWGYDFRPAYLQIANIRDQFPNAPILALTASATPAVQKDICIQLQLRAPHIYIKSFARANLSYSVLEEESKSLRIKNILDRVPGTAVVYCRNRRQTQELAALLTAQGISANYYHAGLSNEERNNRQAAWIGNETRVMVCTNAFGMGIDKPDVRLVIHADVPDSIEAYYQEAGRAGRDEQKAFAVLLYTANDLEQMKVRLEQQFPDLDTIREVFQCVVNYLQAPAGGVEGVYFDFDFNEFVQRFKLNVAVAHSAIRIIEQEGVWQLSESVYMPSKVEFITNRETLFEYETINPRLDQLIKSMLRTYQGILDFAVPVFEKQMARILRCTEDEIIDNLQQLHRQAVIRYYPRKDSPQLSFLQERPRAQQLRIDMERLAQRKKVMEAKINAITRYTQNADECRTRQLVRYFGEKDAEKCGVCDVCVKESKGKLKPGEFGKVAKAILAALGERTSVPALMQKLDAEESRILETLQFLIAEGLVLRDGDGFLIAAKP</sequence>
<dbReference type="SMART" id="SM00487">
    <property type="entry name" value="DEXDc"/>
    <property type="match status" value="1"/>
</dbReference>
<dbReference type="Gene3D" id="1.10.10.10">
    <property type="entry name" value="Winged helix-like DNA-binding domain superfamily/Winged helix DNA-binding domain"/>
    <property type="match status" value="1"/>
</dbReference>
<evidence type="ECO:0000256" key="12">
    <source>
        <dbReference type="ARBA" id="ARBA00044550"/>
    </source>
</evidence>
<keyword evidence="6" id="KW-0067">ATP-binding</keyword>
<keyword evidence="4" id="KW-0378">Hydrolase</keyword>
<dbReference type="Pfam" id="PF00271">
    <property type="entry name" value="Helicase_C"/>
    <property type="match status" value="1"/>
</dbReference>
<keyword evidence="5 15" id="KW-0347">Helicase</keyword>
<dbReference type="GO" id="GO:0004386">
    <property type="term" value="F:helicase activity"/>
    <property type="evidence" value="ECO:0007669"/>
    <property type="project" value="UniProtKB-KW"/>
</dbReference>
<name>A0ABZ2YKQ7_9BACT</name>
<dbReference type="PANTHER" id="PTHR13710:SF105">
    <property type="entry name" value="ATP-DEPENDENT DNA HELICASE Q1"/>
    <property type="match status" value="1"/>
</dbReference>
<dbReference type="InterPro" id="IPR036388">
    <property type="entry name" value="WH-like_DNA-bd_sf"/>
</dbReference>
<dbReference type="InterPro" id="IPR014001">
    <property type="entry name" value="Helicase_ATP-bd"/>
</dbReference>
<keyword evidence="3" id="KW-0547">Nucleotide-binding</keyword>
<dbReference type="InterPro" id="IPR001650">
    <property type="entry name" value="Helicase_C-like"/>
</dbReference>
<evidence type="ECO:0000256" key="5">
    <source>
        <dbReference type="ARBA" id="ARBA00022806"/>
    </source>
</evidence>
<dbReference type="PANTHER" id="PTHR13710">
    <property type="entry name" value="DNA HELICASE RECQ FAMILY MEMBER"/>
    <property type="match status" value="1"/>
</dbReference>
<dbReference type="InterPro" id="IPR027417">
    <property type="entry name" value="P-loop_NTPase"/>
</dbReference>
<dbReference type="EC" id="5.6.2.4" evidence="10"/>
<dbReference type="NCBIfam" id="TIGR00614">
    <property type="entry name" value="recQ_fam"/>
    <property type="match status" value="1"/>
</dbReference>
<evidence type="ECO:0000313" key="15">
    <source>
        <dbReference type="EMBL" id="WZN39499.1"/>
    </source>
</evidence>
<dbReference type="Pfam" id="PF16124">
    <property type="entry name" value="RecQ_Zn_bind"/>
    <property type="match status" value="1"/>
</dbReference>
<evidence type="ECO:0000256" key="6">
    <source>
        <dbReference type="ARBA" id="ARBA00022840"/>
    </source>
</evidence>
<dbReference type="EMBL" id="CP149822">
    <property type="protein sequence ID" value="WZN39499.1"/>
    <property type="molecule type" value="Genomic_DNA"/>
</dbReference>
<keyword evidence="7" id="KW-0238">DNA-binding</keyword>
<comment type="similarity">
    <text evidence="1">Belongs to the helicase family. RecQ subfamily.</text>
</comment>
<dbReference type="RefSeq" id="WP_341834482.1">
    <property type="nucleotide sequence ID" value="NZ_CP149822.1"/>
</dbReference>
<evidence type="ECO:0000256" key="2">
    <source>
        <dbReference type="ARBA" id="ARBA00022723"/>
    </source>
</evidence>